<keyword evidence="8" id="KW-1185">Reference proteome</keyword>
<dbReference type="PROSITE" id="PS51175">
    <property type="entry name" value="CBM6"/>
    <property type="match status" value="1"/>
</dbReference>
<dbReference type="Pfam" id="PF16990">
    <property type="entry name" value="CBM_35"/>
    <property type="match status" value="1"/>
</dbReference>
<feature type="chain" id="PRO_5047375135" evidence="5">
    <location>
        <begin position="24"/>
        <end position="432"/>
    </location>
</feature>
<organism evidence="7 8">
    <name type="scientific">Saccharothrix yanglingensis</name>
    <dbReference type="NCBI Taxonomy" id="659496"/>
    <lineage>
        <taxon>Bacteria</taxon>
        <taxon>Bacillati</taxon>
        <taxon>Actinomycetota</taxon>
        <taxon>Actinomycetes</taxon>
        <taxon>Pseudonocardiales</taxon>
        <taxon>Pseudonocardiaceae</taxon>
        <taxon>Saccharothrix</taxon>
    </lineage>
</organism>
<evidence type="ECO:0000313" key="7">
    <source>
        <dbReference type="EMBL" id="MDQ2588247.1"/>
    </source>
</evidence>
<evidence type="ECO:0000256" key="1">
    <source>
        <dbReference type="ARBA" id="ARBA00009865"/>
    </source>
</evidence>
<feature type="domain" description="CBM6" evidence="6">
    <location>
        <begin position="315"/>
        <end position="432"/>
    </location>
</feature>
<dbReference type="Proteomes" id="UP001225605">
    <property type="component" value="Unassembled WGS sequence"/>
</dbReference>
<dbReference type="InterPro" id="IPR023296">
    <property type="entry name" value="Glyco_hydro_beta-prop_sf"/>
</dbReference>
<accession>A0ABU0X7Z0</accession>
<dbReference type="RefSeq" id="WP_306749889.1">
    <property type="nucleotide sequence ID" value="NZ_NSDM01000017.1"/>
</dbReference>
<feature type="signal peptide" evidence="5">
    <location>
        <begin position="1"/>
        <end position="23"/>
    </location>
</feature>
<proteinExistence type="inferred from homology"/>
<dbReference type="Gene3D" id="2.60.120.260">
    <property type="entry name" value="Galactose-binding domain-like"/>
    <property type="match status" value="1"/>
</dbReference>
<dbReference type="GO" id="GO:0016787">
    <property type="term" value="F:hydrolase activity"/>
    <property type="evidence" value="ECO:0007669"/>
    <property type="project" value="UniProtKB-KW"/>
</dbReference>
<evidence type="ECO:0000256" key="2">
    <source>
        <dbReference type="ARBA" id="ARBA00022801"/>
    </source>
</evidence>
<gene>
    <name evidence="7" type="ORF">CKY47_30635</name>
</gene>
<keyword evidence="3 4" id="KW-0326">Glycosidase</keyword>
<dbReference type="CDD" id="cd08999">
    <property type="entry name" value="GH43_ABN-like"/>
    <property type="match status" value="1"/>
</dbReference>
<dbReference type="PANTHER" id="PTHR42812">
    <property type="entry name" value="BETA-XYLOSIDASE"/>
    <property type="match status" value="1"/>
</dbReference>
<dbReference type="Pfam" id="PF04616">
    <property type="entry name" value="Glyco_hydro_43"/>
    <property type="match status" value="1"/>
</dbReference>
<dbReference type="SUPFAM" id="SSF75005">
    <property type="entry name" value="Arabinanase/levansucrase/invertase"/>
    <property type="match status" value="1"/>
</dbReference>
<comment type="caution">
    <text evidence="7">The sequence shown here is derived from an EMBL/GenBank/DDBJ whole genome shotgun (WGS) entry which is preliminary data.</text>
</comment>
<dbReference type="SUPFAM" id="SSF49785">
    <property type="entry name" value="Galactose-binding domain-like"/>
    <property type="match status" value="1"/>
</dbReference>
<keyword evidence="5" id="KW-0732">Signal</keyword>
<sequence length="432" mass="44892">MGALRATALAVVFALSAAGVAGATGVEAVGPRLVIGEDFPDPEVIQVDGTYYAYSTSSGRGRVPYATSSSPLGPWTIRGDVLPRAPAWAGDGAFWAPDVSRRSDGRFLLYFTGPSAAVGRMCLGAALADGPGGPFTATSEQPLVCDATEGGAIDPASFVDADGTRYLLYKNDGNAIGRRASIWLQRTEADGVSFVGGRVGLLHDLGAEEQGVVEAPVLVRRPSRYVLFFSSGAYDGPDYRTGYAVSRSLTGTYARAERPLMSTAGFDGAVVGPGGQDVGDGHVFFHGHLAGLGRGTYVAELGWADDRPVVRGSRVRYEAERGVVHRAVVRTGVEGASGGAVVSGFAEVGSRLEVRVFAPVDGTYTVSIGYSARAGDARHALAVDDGAAAVVEYPGSGTWARVAVDVALTAGFNDVRLRYLDGAVEVDYLEVA</sequence>
<evidence type="ECO:0000259" key="6">
    <source>
        <dbReference type="PROSITE" id="PS51175"/>
    </source>
</evidence>
<evidence type="ECO:0000256" key="5">
    <source>
        <dbReference type="SAM" id="SignalP"/>
    </source>
</evidence>
<dbReference type="PANTHER" id="PTHR42812:SF5">
    <property type="entry name" value="ENDO-ARABINASE"/>
    <property type="match status" value="1"/>
</dbReference>
<protein>
    <submittedName>
        <fullName evidence="7">Glycoside hydrolase</fullName>
    </submittedName>
</protein>
<evidence type="ECO:0000256" key="3">
    <source>
        <dbReference type="ARBA" id="ARBA00023295"/>
    </source>
</evidence>
<evidence type="ECO:0000256" key="4">
    <source>
        <dbReference type="RuleBase" id="RU361187"/>
    </source>
</evidence>
<dbReference type="InterPro" id="IPR008979">
    <property type="entry name" value="Galactose-bd-like_sf"/>
</dbReference>
<reference evidence="7 8" key="1">
    <citation type="submission" date="2017-06" db="EMBL/GenBank/DDBJ databases">
        <title>Cultured bacterium strain Saccharothrix yanglingensis Hhs.015.</title>
        <authorList>
            <person name="Xia Y."/>
        </authorList>
    </citation>
    <scope>NUCLEOTIDE SEQUENCE [LARGE SCALE GENOMIC DNA]</scope>
    <source>
        <strain evidence="7 8">Hhs.015</strain>
    </source>
</reference>
<dbReference type="InterPro" id="IPR051795">
    <property type="entry name" value="Glycosyl_Hydrlase_43"/>
</dbReference>
<dbReference type="Gene3D" id="2.115.10.20">
    <property type="entry name" value="Glycosyl hydrolase domain, family 43"/>
    <property type="match status" value="1"/>
</dbReference>
<keyword evidence="2 4" id="KW-0378">Hydrolase</keyword>
<dbReference type="InterPro" id="IPR005084">
    <property type="entry name" value="CBM6"/>
</dbReference>
<evidence type="ECO:0000313" key="8">
    <source>
        <dbReference type="Proteomes" id="UP001225605"/>
    </source>
</evidence>
<comment type="similarity">
    <text evidence="1 4">Belongs to the glycosyl hydrolase 43 family.</text>
</comment>
<name>A0ABU0X7Z0_9PSEU</name>
<dbReference type="EMBL" id="NSDM01000017">
    <property type="protein sequence ID" value="MDQ2588247.1"/>
    <property type="molecule type" value="Genomic_DNA"/>
</dbReference>
<dbReference type="InterPro" id="IPR006710">
    <property type="entry name" value="Glyco_hydro_43"/>
</dbReference>